<comment type="subcellular location">
    <subcellularLocation>
        <location evidence="4 13">Endoplasmic reticulum</location>
    </subcellularLocation>
</comment>
<dbReference type="FunFam" id="3.90.550.10:FF:000036">
    <property type="entry name" value="Dolichol-phosphate mannosyltransferase subunit 1"/>
    <property type="match status" value="1"/>
</dbReference>
<comment type="catalytic activity">
    <reaction evidence="13">
        <text>a di-trans,poly-cis-dolichyl phosphate + GDP-alpha-D-mannose = a di-trans,poly-cis-dolichyl beta-D-mannosyl phosphate + GDP</text>
        <dbReference type="Rhea" id="RHEA:21184"/>
        <dbReference type="Rhea" id="RHEA-COMP:19498"/>
        <dbReference type="Rhea" id="RHEA-COMP:19501"/>
        <dbReference type="ChEBI" id="CHEBI:57527"/>
        <dbReference type="ChEBI" id="CHEBI:57683"/>
        <dbReference type="ChEBI" id="CHEBI:58189"/>
        <dbReference type="ChEBI" id="CHEBI:58211"/>
    </reaction>
</comment>
<dbReference type="SUPFAM" id="SSF53448">
    <property type="entry name" value="Nucleotide-diphospho-sugar transferases"/>
    <property type="match status" value="1"/>
</dbReference>
<dbReference type="GO" id="GO:0005789">
    <property type="term" value="C:endoplasmic reticulum membrane"/>
    <property type="evidence" value="ECO:0007669"/>
    <property type="project" value="TreeGrafter"/>
</dbReference>
<protein>
    <recommendedName>
        <fullName evidence="13">Dolichol-phosphate mannosyltransferase subunit 1</fullName>
        <ecNumber evidence="13">2.4.1.83</ecNumber>
    </recommendedName>
</protein>
<sequence length="240" mass="27938">MSSANVYSIILPTYNEKENLPYIIYMIINEMKKKMIDFEIILVDDNSEDKTANVYKKLQTIFKEEKLLLIERKGKLGLGSAYIDALKIVSGNFVIIMDADLSHHPKYINDFIEKQKETNCDIVTGSRYNKYGGISGWSFKRVLISRVANFLSQFLLFINLSDLTGSFRLYRTETLKEIIEKIEGKGYLFQMEVIVRANKLNKKIEEVGYVFVDRLFGKSKLSSYDIFQFFFGLLKLFWSI</sequence>
<dbReference type="UniPathway" id="UPA00378"/>
<feature type="domain" description="Glycosyltransferase 2-like" evidence="14">
    <location>
        <begin position="8"/>
        <end position="178"/>
    </location>
</feature>
<comment type="subunit">
    <text evidence="13">Component of the dolichol-phosphate mannose (DPM) synthase complex.</text>
</comment>
<evidence type="ECO:0000313" key="16">
    <source>
        <dbReference type="Proteomes" id="UP000220797"/>
    </source>
</evidence>
<evidence type="ECO:0000256" key="7">
    <source>
        <dbReference type="ARBA" id="ARBA00022676"/>
    </source>
</evidence>
<comment type="function">
    <text evidence="13">Transfers mannose from GDP-mannose to dolichol monophosphate to form dolichol phosphate mannose (Dol-P-Man) which is the mannosyl donor in pathways leading to N-glycosylation, glycosyl phosphatidylinositol membrane anchoring, and O-mannosylation of proteins.</text>
</comment>
<dbReference type="PANTHER" id="PTHR43398:SF1">
    <property type="entry name" value="DOLICHOL-PHOSPHATE MANNOSYLTRANSFERASE SUBUNIT 1"/>
    <property type="match status" value="1"/>
</dbReference>
<evidence type="ECO:0000256" key="8">
    <source>
        <dbReference type="ARBA" id="ARBA00022679"/>
    </source>
</evidence>
<dbReference type="Proteomes" id="UP000220797">
    <property type="component" value="Unassembled WGS sequence"/>
</dbReference>
<keyword evidence="9" id="KW-0479">Metal-binding</keyword>
<dbReference type="OMA" id="KCFRREV"/>
<keyword evidence="16" id="KW-1185">Reference proteome</keyword>
<dbReference type="GO" id="GO:0006720">
    <property type="term" value="P:isoprenoid metabolic process"/>
    <property type="evidence" value="ECO:0007669"/>
    <property type="project" value="UniProtKB-ARBA"/>
</dbReference>
<comment type="pathway">
    <text evidence="5 13">Protein modification; protein glycosylation.</text>
</comment>
<dbReference type="Pfam" id="PF00535">
    <property type="entry name" value="Glycos_transf_2"/>
    <property type="match status" value="1"/>
</dbReference>
<dbReference type="EC" id="2.4.1.83" evidence="13"/>
<dbReference type="PANTHER" id="PTHR43398">
    <property type="entry name" value="DOLICHOL-PHOSPHATE MANNOSYLTRANSFERASE SUBUNIT 1"/>
    <property type="match status" value="1"/>
</dbReference>
<keyword evidence="12" id="KW-0464">Manganese</keyword>
<dbReference type="GO" id="GO:0004582">
    <property type="term" value="F:dolichyl-phosphate beta-D-mannosyltransferase activity"/>
    <property type="evidence" value="ECO:0007669"/>
    <property type="project" value="UniProtKB-UniRule"/>
</dbReference>
<dbReference type="VEuPathDB" id="PlasmoDB:PGAL8A_00369100"/>
<evidence type="ECO:0000256" key="11">
    <source>
        <dbReference type="ARBA" id="ARBA00022842"/>
    </source>
</evidence>
<keyword evidence="7 13" id="KW-0328">Glycosyltransferase</keyword>
<evidence type="ECO:0000256" key="13">
    <source>
        <dbReference type="RuleBase" id="RU365083"/>
    </source>
</evidence>
<keyword evidence="10 13" id="KW-0256">Endoplasmic reticulum</keyword>
<dbReference type="InterPro" id="IPR029044">
    <property type="entry name" value="Nucleotide-diphossugar_trans"/>
</dbReference>
<name>A0A1J1GVH8_PLAGA</name>
<keyword evidence="11" id="KW-0460">Magnesium</keyword>
<dbReference type="EMBL" id="CVMV01000059">
    <property type="protein sequence ID" value="CRG96466.1"/>
    <property type="molecule type" value="Genomic_DNA"/>
</dbReference>
<dbReference type="GO" id="GO:0035269">
    <property type="term" value="P:protein O-linked glycosylation via mannose"/>
    <property type="evidence" value="ECO:0007669"/>
    <property type="project" value="TreeGrafter"/>
</dbReference>
<comment type="caution">
    <text evidence="15">The sequence shown here is derived from an EMBL/GenBank/DDBJ whole genome shotgun (WGS) entry which is preliminary data.</text>
</comment>
<dbReference type="InterPro" id="IPR039528">
    <property type="entry name" value="DPM1-like"/>
</dbReference>
<evidence type="ECO:0000256" key="4">
    <source>
        <dbReference type="ARBA" id="ARBA00004240"/>
    </source>
</evidence>
<dbReference type="Gene3D" id="3.90.550.10">
    <property type="entry name" value="Spore Coat Polysaccharide Biosynthesis Protein SpsA, Chain A"/>
    <property type="match status" value="1"/>
</dbReference>
<keyword evidence="8 13" id="KW-0808">Transferase</keyword>
<evidence type="ECO:0000256" key="10">
    <source>
        <dbReference type="ARBA" id="ARBA00022824"/>
    </source>
</evidence>
<dbReference type="OrthoDB" id="2603at2759"/>
<dbReference type="GO" id="GO:0006066">
    <property type="term" value="P:alcohol metabolic process"/>
    <property type="evidence" value="ECO:0007669"/>
    <property type="project" value="UniProtKB-ARBA"/>
</dbReference>
<evidence type="ECO:0000256" key="1">
    <source>
        <dbReference type="ARBA" id="ARBA00001913"/>
    </source>
</evidence>
<gene>
    <name evidence="15" type="primary">DPM1</name>
    <name evidence="15" type="ORF">PGAL8A_00369100</name>
</gene>
<dbReference type="GO" id="GO:0006506">
    <property type="term" value="P:GPI anchor biosynthetic process"/>
    <property type="evidence" value="ECO:0007669"/>
    <property type="project" value="TreeGrafter"/>
</dbReference>
<evidence type="ECO:0000313" key="15">
    <source>
        <dbReference type="EMBL" id="CRG96466.1"/>
    </source>
</evidence>
<accession>A0A1J1GVH8</accession>
<evidence type="ECO:0000256" key="9">
    <source>
        <dbReference type="ARBA" id="ARBA00022723"/>
    </source>
</evidence>
<dbReference type="AlphaFoldDB" id="A0A1J1GVH8"/>
<dbReference type="InterPro" id="IPR001173">
    <property type="entry name" value="Glyco_trans_2-like"/>
</dbReference>
<comment type="cofactor">
    <cofactor evidence="2">
        <name>Mn(2+)</name>
        <dbReference type="ChEBI" id="CHEBI:29035"/>
    </cofactor>
</comment>
<comment type="cofactor">
    <cofactor evidence="1">
        <name>Ca(2+)</name>
        <dbReference type="ChEBI" id="CHEBI:29108"/>
    </cofactor>
</comment>
<evidence type="ECO:0000256" key="3">
    <source>
        <dbReference type="ARBA" id="ARBA00001946"/>
    </source>
</evidence>
<evidence type="ECO:0000256" key="5">
    <source>
        <dbReference type="ARBA" id="ARBA00004922"/>
    </source>
</evidence>
<reference evidence="15" key="1">
    <citation type="submission" date="2015-04" db="EMBL/GenBank/DDBJ databases">
        <authorList>
            <consortium name="Pathogen Informatics"/>
        </authorList>
    </citation>
    <scope>NUCLEOTIDE SEQUENCE [LARGE SCALE GENOMIC DNA]</scope>
    <source>
        <strain evidence="15">8A</strain>
    </source>
</reference>
<evidence type="ECO:0000256" key="2">
    <source>
        <dbReference type="ARBA" id="ARBA00001936"/>
    </source>
</evidence>
<dbReference type="GeneID" id="39732221"/>
<evidence type="ECO:0000259" key="14">
    <source>
        <dbReference type="Pfam" id="PF00535"/>
    </source>
</evidence>
<evidence type="ECO:0000256" key="12">
    <source>
        <dbReference type="ARBA" id="ARBA00023211"/>
    </source>
</evidence>
<dbReference type="CDD" id="cd06442">
    <property type="entry name" value="DPM1_like"/>
    <property type="match status" value="1"/>
</dbReference>
<dbReference type="RefSeq" id="XP_028529271.1">
    <property type="nucleotide sequence ID" value="XM_028672749.1"/>
</dbReference>
<comment type="cofactor">
    <cofactor evidence="3">
        <name>Mg(2+)</name>
        <dbReference type="ChEBI" id="CHEBI:18420"/>
    </cofactor>
</comment>
<evidence type="ECO:0000256" key="6">
    <source>
        <dbReference type="ARBA" id="ARBA00006739"/>
    </source>
</evidence>
<organism evidence="15 16">
    <name type="scientific">Plasmodium gallinaceum</name>
    <dbReference type="NCBI Taxonomy" id="5849"/>
    <lineage>
        <taxon>Eukaryota</taxon>
        <taxon>Sar</taxon>
        <taxon>Alveolata</taxon>
        <taxon>Apicomplexa</taxon>
        <taxon>Aconoidasida</taxon>
        <taxon>Haemosporida</taxon>
        <taxon>Plasmodiidae</taxon>
        <taxon>Plasmodium</taxon>
        <taxon>Plasmodium (Haemamoeba)</taxon>
    </lineage>
</organism>
<proteinExistence type="inferred from homology"/>
<dbReference type="GO" id="GO:0046872">
    <property type="term" value="F:metal ion binding"/>
    <property type="evidence" value="ECO:0007669"/>
    <property type="project" value="UniProtKB-KW"/>
</dbReference>
<dbReference type="GO" id="GO:0006488">
    <property type="term" value="P:dolichol-linked oligosaccharide biosynthetic process"/>
    <property type="evidence" value="ECO:0007669"/>
    <property type="project" value="TreeGrafter"/>
</dbReference>
<comment type="similarity">
    <text evidence="6 13">Belongs to the glycosyltransferase 2 family.</text>
</comment>